<dbReference type="EMBL" id="JBEVCJ010000023">
    <property type="protein sequence ID" value="MET1256526.1"/>
    <property type="molecule type" value="Genomic_DNA"/>
</dbReference>
<proteinExistence type="predicted"/>
<protein>
    <submittedName>
        <fullName evidence="1">Uncharacterized protein</fullName>
    </submittedName>
</protein>
<evidence type="ECO:0000313" key="2">
    <source>
        <dbReference type="Proteomes" id="UP001548189"/>
    </source>
</evidence>
<name>A0ABV2BX69_9GAMM</name>
<gene>
    <name evidence="1" type="ORF">ABVT43_15405</name>
</gene>
<keyword evidence="2" id="KW-1185">Reference proteome</keyword>
<organism evidence="1 2">
    <name type="scientific">Aliikangiella maris</name>
    <dbReference type="NCBI Taxonomy" id="3162458"/>
    <lineage>
        <taxon>Bacteria</taxon>
        <taxon>Pseudomonadati</taxon>
        <taxon>Pseudomonadota</taxon>
        <taxon>Gammaproteobacteria</taxon>
        <taxon>Oceanospirillales</taxon>
        <taxon>Pleioneaceae</taxon>
        <taxon>Aliikangiella</taxon>
    </lineage>
</organism>
<accession>A0ABV2BX69</accession>
<dbReference type="Proteomes" id="UP001548189">
    <property type="component" value="Unassembled WGS sequence"/>
</dbReference>
<reference evidence="1 2" key="1">
    <citation type="submission" date="2024-06" db="EMBL/GenBank/DDBJ databases">
        <authorList>
            <person name="Li F."/>
        </authorList>
    </citation>
    <scope>NUCLEOTIDE SEQUENCE [LARGE SCALE GENOMIC DNA]</scope>
    <source>
        <strain evidence="1 2">GXAS 311</strain>
    </source>
</reference>
<evidence type="ECO:0000313" key="1">
    <source>
        <dbReference type="EMBL" id="MET1256526.1"/>
    </source>
</evidence>
<sequence>MKSKFIIFASFVCLFIIISQLIKNKHEPITPEELNNLSTVVEQVFTSRMMQSSNTTTPQSATQPAASSSNEESIIAVIYIREQETWFFKARGLTSKVDEESGEFARLFLDELQFDSNQQPILSHIPKKYQSHSSEAMRLATYNINGLEVSLSTLPGQQNVTANITRWKRQLSLPPNAEEFVKFQDNERTVLVRLDQPTSASPATAQANAQPPAKEKLTDFLALELDSQWQIVESNAPMAAGSLQLNDNGEIYDVAVLRLPTTVPLERVLGIWKERAQIPADVALQMTQLESQHQQTWELIPLNNEQFDLLVGLHKGENQYTFLRISNGKKLTDSAKQQFEHLLKTTKVTKS</sequence>
<comment type="caution">
    <text evidence="1">The sequence shown here is derived from an EMBL/GenBank/DDBJ whole genome shotgun (WGS) entry which is preliminary data.</text>
</comment>